<proteinExistence type="predicted"/>
<dbReference type="Proteomes" id="UP000199579">
    <property type="component" value="Unassembled WGS sequence"/>
</dbReference>
<name>A0A1I4I187_9GAMM</name>
<feature type="transmembrane region" description="Helical" evidence="1">
    <location>
        <begin position="6"/>
        <end position="24"/>
    </location>
</feature>
<organism evidence="2 3">
    <name type="scientific">Azotobacter beijerinckii</name>
    <dbReference type="NCBI Taxonomy" id="170623"/>
    <lineage>
        <taxon>Bacteria</taxon>
        <taxon>Pseudomonadati</taxon>
        <taxon>Pseudomonadota</taxon>
        <taxon>Gammaproteobacteria</taxon>
        <taxon>Pseudomonadales</taxon>
        <taxon>Pseudomonadaceae</taxon>
        <taxon>Azotobacter</taxon>
    </lineage>
</organism>
<dbReference type="AlphaFoldDB" id="A0A1I4I187"/>
<keyword evidence="1" id="KW-0472">Membrane</keyword>
<accession>A0A1I4I187</accession>
<sequence length="113" mass="12387">MLSMQTFLKIIFILCFFGALFMGVASKASAYRVLAVVALGALAIGVTFEYGLLGLLVVTVIVGIVIPVAVLVASRTIVWLTWQNVRKQFPAEPRQPPCERLTLTGAYRIMWLG</sequence>
<evidence type="ECO:0000313" key="2">
    <source>
        <dbReference type="EMBL" id="SFL48185.1"/>
    </source>
</evidence>
<dbReference type="RefSeq" id="WP_090944368.1">
    <property type="nucleotide sequence ID" value="NZ_FOSX01000137.1"/>
</dbReference>
<evidence type="ECO:0000313" key="3">
    <source>
        <dbReference type="Proteomes" id="UP000199579"/>
    </source>
</evidence>
<protein>
    <submittedName>
        <fullName evidence="2">Uncharacterized protein</fullName>
    </submittedName>
</protein>
<gene>
    <name evidence="2" type="ORF">SAMN04244574_04443</name>
</gene>
<keyword evidence="1" id="KW-1133">Transmembrane helix</keyword>
<keyword evidence="1" id="KW-0812">Transmembrane</keyword>
<evidence type="ECO:0000256" key="1">
    <source>
        <dbReference type="SAM" id="Phobius"/>
    </source>
</evidence>
<feature type="transmembrane region" description="Helical" evidence="1">
    <location>
        <begin position="31"/>
        <end position="48"/>
    </location>
</feature>
<dbReference type="EMBL" id="FOSX01000137">
    <property type="protein sequence ID" value="SFL48185.1"/>
    <property type="molecule type" value="Genomic_DNA"/>
</dbReference>
<feature type="transmembrane region" description="Helical" evidence="1">
    <location>
        <begin position="54"/>
        <end position="78"/>
    </location>
</feature>
<reference evidence="2 3" key="1">
    <citation type="submission" date="2016-10" db="EMBL/GenBank/DDBJ databases">
        <authorList>
            <person name="de Groot N.N."/>
        </authorList>
    </citation>
    <scope>NUCLEOTIDE SEQUENCE [LARGE SCALE GENOMIC DNA]</scope>
    <source>
        <strain evidence="2 3">DSM 381</strain>
    </source>
</reference>